<dbReference type="EMBL" id="CP014859">
    <property type="protein sequence ID" value="AOS61468.1"/>
    <property type="molecule type" value="Genomic_DNA"/>
</dbReference>
<organism evidence="1 2">
    <name type="scientific">Actinoalloteichus hymeniacidonis</name>
    <dbReference type="NCBI Taxonomy" id="340345"/>
    <lineage>
        <taxon>Bacteria</taxon>
        <taxon>Bacillati</taxon>
        <taxon>Actinomycetota</taxon>
        <taxon>Actinomycetes</taxon>
        <taxon>Pseudonocardiales</taxon>
        <taxon>Pseudonocardiaceae</taxon>
        <taxon>Actinoalloteichus</taxon>
    </lineage>
</organism>
<dbReference type="Proteomes" id="UP000095210">
    <property type="component" value="Chromosome"/>
</dbReference>
<evidence type="ECO:0000313" key="2">
    <source>
        <dbReference type="Proteomes" id="UP000095210"/>
    </source>
</evidence>
<proteinExistence type="predicted"/>
<evidence type="ECO:0000313" key="1">
    <source>
        <dbReference type="EMBL" id="AOS61468.1"/>
    </source>
</evidence>
<sequence>MGYSIRVSSREVQGPEVVALKTSSAVVDYPRTPMICCSINLVCGFDPIEFAAEPSNAWHVGEPWISTAGIRRIHHDARRFFKMCIITPAATGTSPASRPSVEPGLLSTRLSRRPAGYAPRQVVGDLTVTDG</sequence>
<dbReference type="AlphaFoldDB" id="A0AAC9MVT1"/>
<protein>
    <submittedName>
        <fullName evidence="1">Uncharacterized protein</fullName>
    </submittedName>
</protein>
<keyword evidence="2" id="KW-1185">Reference proteome</keyword>
<gene>
    <name evidence="1" type="ORF">TL08_03170</name>
</gene>
<name>A0AAC9MVT1_9PSEU</name>
<accession>A0AAC9MVT1</accession>
<dbReference type="KEGG" id="ahm:TL08_03170"/>
<reference evidence="2" key="1">
    <citation type="submission" date="2016-03" db="EMBL/GenBank/DDBJ databases">
        <title>Complete genome sequence of the type strain Actinoalloteichus hymeniacidonis DSM 45092.</title>
        <authorList>
            <person name="Schaffert L."/>
            <person name="Albersmeier A."/>
            <person name="Winkler A."/>
            <person name="Kalinowski J."/>
            <person name="Zotchev S."/>
            <person name="Ruckert C."/>
        </authorList>
    </citation>
    <scope>NUCLEOTIDE SEQUENCE [LARGE SCALE GENOMIC DNA]</scope>
    <source>
        <strain evidence="2">HPA177(T) (DSM 45092(T))</strain>
    </source>
</reference>